<evidence type="ECO:0000256" key="4">
    <source>
        <dbReference type="RuleBase" id="RU361169"/>
    </source>
</evidence>
<dbReference type="Pfam" id="PF00295">
    <property type="entry name" value="Glyco_hydro_28"/>
    <property type="match status" value="1"/>
</dbReference>
<dbReference type="EMBL" id="JAUKUC010000001">
    <property type="protein sequence ID" value="MDO1511346.1"/>
    <property type="molecule type" value="Genomic_DNA"/>
</dbReference>
<comment type="similarity">
    <text evidence="1 4">Belongs to the glycosyl hydrolase 28 family.</text>
</comment>
<evidence type="ECO:0000313" key="6">
    <source>
        <dbReference type="EMBL" id="MDO1511346.1"/>
    </source>
</evidence>
<accession>A0ABT8RK13</accession>
<evidence type="ECO:0000256" key="3">
    <source>
        <dbReference type="ARBA" id="ARBA00023295"/>
    </source>
</evidence>
<evidence type="ECO:0000256" key="2">
    <source>
        <dbReference type="ARBA" id="ARBA00022801"/>
    </source>
</evidence>
<organism evidence="6 7">
    <name type="scientific">Maribacter confluentis</name>
    <dbReference type="NCBI Taxonomy" id="1656093"/>
    <lineage>
        <taxon>Bacteria</taxon>
        <taxon>Pseudomonadati</taxon>
        <taxon>Bacteroidota</taxon>
        <taxon>Flavobacteriia</taxon>
        <taxon>Flavobacteriales</taxon>
        <taxon>Flavobacteriaceae</taxon>
        <taxon>Maribacter</taxon>
    </lineage>
</organism>
<protein>
    <submittedName>
        <fullName evidence="6">Glycosyl hydrolase family 28 protein</fullName>
    </submittedName>
</protein>
<reference evidence="6" key="1">
    <citation type="journal article" date="2014" name="Int. J. Syst. Evol. Microbiol.">
        <title>Complete genome of a new Firmicutes species belonging to the dominant human colonic microbiota ('Ruminococcus bicirculans') reveals two chromosomes and a selective capacity to utilize plant glucans.</title>
        <authorList>
            <consortium name="NISC Comparative Sequencing Program"/>
            <person name="Wegmann U."/>
            <person name="Louis P."/>
            <person name="Goesmann A."/>
            <person name="Henrissat B."/>
            <person name="Duncan S.H."/>
            <person name="Flint H.J."/>
        </authorList>
    </citation>
    <scope>NUCLEOTIDE SEQUENCE</scope>
    <source>
        <strain evidence="6">CECT 8869</strain>
    </source>
</reference>
<feature type="signal peptide" evidence="5">
    <location>
        <begin position="1"/>
        <end position="24"/>
    </location>
</feature>
<dbReference type="InterPro" id="IPR000743">
    <property type="entry name" value="Glyco_hydro_28"/>
</dbReference>
<dbReference type="Proteomes" id="UP001168579">
    <property type="component" value="Unassembled WGS sequence"/>
</dbReference>
<dbReference type="PANTHER" id="PTHR31339:SF9">
    <property type="entry name" value="PLASMIN AND FIBRONECTIN-BINDING PROTEIN A"/>
    <property type="match status" value="1"/>
</dbReference>
<gene>
    <name evidence="6" type="ORF">Q2T41_01540</name>
</gene>
<reference evidence="6" key="2">
    <citation type="submission" date="2023-06" db="EMBL/GenBank/DDBJ databases">
        <authorList>
            <person name="Lucena T."/>
            <person name="Sun Q."/>
        </authorList>
    </citation>
    <scope>NUCLEOTIDE SEQUENCE</scope>
    <source>
        <strain evidence="6">CECT 8869</strain>
    </source>
</reference>
<evidence type="ECO:0000256" key="1">
    <source>
        <dbReference type="ARBA" id="ARBA00008834"/>
    </source>
</evidence>
<dbReference type="RefSeq" id="WP_304434544.1">
    <property type="nucleotide sequence ID" value="NZ_JAUKUC010000001.1"/>
</dbReference>
<evidence type="ECO:0000256" key="5">
    <source>
        <dbReference type="SAM" id="SignalP"/>
    </source>
</evidence>
<keyword evidence="7" id="KW-1185">Reference proteome</keyword>
<keyword evidence="5" id="KW-0732">Signal</keyword>
<keyword evidence="3 4" id="KW-0326">Glycosidase</keyword>
<keyword evidence="2 4" id="KW-0378">Hydrolase</keyword>
<dbReference type="GO" id="GO:0016787">
    <property type="term" value="F:hydrolase activity"/>
    <property type="evidence" value="ECO:0007669"/>
    <property type="project" value="UniProtKB-KW"/>
</dbReference>
<feature type="chain" id="PRO_5045684040" evidence="5">
    <location>
        <begin position="25"/>
        <end position="511"/>
    </location>
</feature>
<dbReference type="SUPFAM" id="SSF51126">
    <property type="entry name" value="Pectin lyase-like"/>
    <property type="match status" value="1"/>
</dbReference>
<name>A0ABT8RK13_9FLAO</name>
<proteinExistence type="inferred from homology"/>
<dbReference type="PANTHER" id="PTHR31339">
    <property type="entry name" value="PECTIN LYASE-RELATED"/>
    <property type="match status" value="1"/>
</dbReference>
<dbReference type="SMART" id="SM00710">
    <property type="entry name" value="PbH1"/>
    <property type="match status" value="6"/>
</dbReference>
<comment type="caution">
    <text evidence="6">The sequence shown here is derived from an EMBL/GenBank/DDBJ whole genome shotgun (WGS) entry which is preliminary data.</text>
</comment>
<evidence type="ECO:0000313" key="7">
    <source>
        <dbReference type="Proteomes" id="UP001168579"/>
    </source>
</evidence>
<dbReference type="InterPro" id="IPR006626">
    <property type="entry name" value="PbH1"/>
</dbReference>
<dbReference type="Gene3D" id="2.160.20.10">
    <property type="entry name" value="Single-stranded right-handed beta-helix, Pectin lyase-like"/>
    <property type="match status" value="1"/>
</dbReference>
<dbReference type="InterPro" id="IPR012334">
    <property type="entry name" value="Pectin_lyas_fold"/>
</dbReference>
<dbReference type="InterPro" id="IPR051801">
    <property type="entry name" value="GH28_Enzymes"/>
</dbReference>
<dbReference type="InterPro" id="IPR011050">
    <property type="entry name" value="Pectin_lyase_fold/virulence"/>
</dbReference>
<sequence>MKTNPLYIPLVFTLLLLTHCTTMGQTQLQNIKEYQVTDFGASDKGDELSTQAIQQAIDAAHKAKGGKVVLTKGTYLSGTIELKDNVHLQLDEGAVLLGTTDAYQYKKLEQGNLALIVAKEASNISITGKGTIDGQGRKLALAIDSLHHIGERIDPKYNKKRMRPNELQRPELINLLRCTNVNFSNVTLKSSASWLQTIEQCTDVRYDSVTIHNGAYWNNDGFDIVDCKNVSITNCNIDAADDGICLKSHSKDHYNDGIYIANCTIRSSASAIKFGTASLGGFKNVTIENIKVFDTFRSAIAIESVDGGIIENVTVNNITALNTGNALFIRLGHRSGDRAGVVKDVSITNIDVQVPFGRPDIDYDLRGPEVNFFHNPFPSSITGIEGHHVENVQLENITIRYPGRASKGMAYVPLSRLNQVKEEVKGYPEFSMFGELPAYGLYVRHVTGITMKNIIFTLENEDFRPAIIFDDVSNITLSRLVVPKSNKSEIILKDASINSIDEELLQQLEKL</sequence>